<dbReference type="FunCoup" id="A3LZ10">
    <property type="interactions" value="559"/>
</dbReference>
<dbReference type="FunFam" id="1.20.1220.12:FF:000001">
    <property type="entry name" value="Malate synthase"/>
    <property type="match status" value="1"/>
</dbReference>
<evidence type="ECO:0000256" key="6">
    <source>
        <dbReference type="ARBA" id="ARBA00022679"/>
    </source>
</evidence>
<feature type="domain" description="Malate synthase N-terminal" evidence="13">
    <location>
        <begin position="29"/>
        <end position="80"/>
    </location>
</feature>
<dbReference type="InterPro" id="IPR001465">
    <property type="entry name" value="Malate_synthase_TIM"/>
</dbReference>
<dbReference type="PIRSF" id="PIRSF001363">
    <property type="entry name" value="Malate_synth"/>
    <property type="match status" value="1"/>
</dbReference>
<protein>
    <recommendedName>
        <fullName evidence="3 10">Malate synthase</fullName>
        <ecNumber evidence="3 10">2.3.3.9</ecNumber>
    </recommendedName>
</protein>
<dbReference type="AlphaFoldDB" id="A3LZ10"/>
<dbReference type="GO" id="GO:0005782">
    <property type="term" value="C:peroxisomal matrix"/>
    <property type="evidence" value="ECO:0007669"/>
    <property type="project" value="TreeGrafter"/>
</dbReference>
<dbReference type="HOGENOM" id="CLU_018928_3_0_1"/>
<evidence type="ECO:0000256" key="4">
    <source>
        <dbReference type="ARBA" id="ARBA00022435"/>
    </source>
</evidence>
<evidence type="ECO:0000256" key="2">
    <source>
        <dbReference type="ARBA" id="ARBA00006394"/>
    </source>
</evidence>
<name>A3LZ10_PICST</name>
<gene>
    <name evidence="15" type="primary">MLS1.2</name>
    <name evidence="15" type="ORF">PICST_90814</name>
</gene>
<evidence type="ECO:0000256" key="8">
    <source>
        <dbReference type="ARBA" id="ARBA00047918"/>
    </source>
</evidence>
<evidence type="ECO:0000259" key="13">
    <source>
        <dbReference type="Pfam" id="PF20656"/>
    </source>
</evidence>
<dbReference type="Gene3D" id="3.20.20.360">
    <property type="entry name" value="Malate synthase, domain 3"/>
    <property type="match status" value="1"/>
</dbReference>
<dbReference type="PANTHER" id="PTHR42902">
    <property type="entry name" value="MALATE SYNTHASE"/>
    <property type="match status" value="1"/>
</dbReference>
<dbReference type="EMBL" id="CP000501">
    <property type="protein sequence ID" value="ABN68258.2"/>
    <property type="molecule type" value="Genomic_DNA"/>
</dbReference>
<evidence type="ECO:0000259" key="12">
    <source>
        <dbReference type="Pfam" id="PF01274"/>
    </source>
</evidence>
<dbReference type="GO" id="GO:0006099">
    <property type="term" value="P:tricarboxylic acid cycle"/>
    <property type="evidence" value="ECO:0007669"/>
    <property type="project" value="UniProtKB-KW"/>
</dbReference>
<keyword evidence="5 10" id="KW-0816">Tricarboxylic acid cycle</keyword>
<dbReference type="InterPro" id="IPR019830">
    <property type="entry name" value="Malate_synthase_CS"/>
</dbReference>
<evidence type="ECO:0000256" key="3">
    <source>
        <dbReference type="ARBA" id="ARBA00012636"/>
    </source>
</evidence>
<dbReference type="EC" id="2.3.3.9" evidence="3 10"/>
<dbReference type="NCBIfam" id="TIGR01344">
    <property type="entry name" value="malate_syn_A"/>
    <property type="match status" value="1"/>
</dbReference>
<comment type="subcellular location">
    <subcellularLocation>
        <location evidence="1">Peroxisome</location>
    </subcellularLocation>
</comment>
<feature type="active site" description="Proton donor" evidence="9">
    <location>
        <position position="468"/>
    </location>
</feature>
<keyword evidence="6 10" id="KW-0808">Transferase</keyword>
<dbReference type="CDD" id="cd00727">
    <property type="entry name" value="malate_synt_A"/>
    <property type="match status" value="1"/>
</dbReference>
<evidence type="ECO:0000256" key="5">
    <source>
        <dbReference type="ARBA" id="ARBA00022532"/>
    </source>
</evidence>
<dbReference type="Gene3D" id="1.20.1220.12">
    <property type="entry name" value="Malate synthase, domain III"/>
    <property type="match status" value="1"/>
</dbReference>
<proteinExistence type="inferred from homology"/>
<organism evidence="15 16">
    <name type="scientific">Scheffersomyces stipitis (strain ATCC 58785 / CBS 6054 / NBRC 10063 / NRRL Y-11545)</name>
    <name type="common">Yeast</name>
    <name type="synonym">Pichia stipitis</name>
    <dbReference type="NCBI Taxonomy" id="322104"/>
    <lineage>
        <taxon>Eukaryota</taxon>
        <taxon>Fungi</taxon>
        <taxon>Dikarya</taxon>
        <taxon>Ascomycota</taxon>
        <taxon>Saccharomycotina</taxon>
        <taxon>Pichiomycetes</taxon>
        <taxon>Debaryomycetaceae</taxon>
        <taxon>Scheffersomyces</taxon>
    </lineage>
</organism>
<dbReference type="GO" id="GO:0006097">
    <property type="term" value="P:glyoxylate cycle"/>
    <property type="evidence" value="ECO:0007669"/>
    <property type="project" value="UniProtKB-UniPathway"/>
</dbReference>
<dbReference type="OrthoDB" id="186072at2759"/>
<keyword evidence="4 10" id="KW-0329">Glyoxylate bypass</keyword>
<accession>A3LZ10</accession>
<dbReference type="Pfam" id="PF01274">
    <property type="entry name" value="MS_TIM-barrel"/>
    <property type="match status" value="1"/>
</dbReference>
<dbReference type="KEGG" id="pic:PICST_90814"/>
<dbReference type="PROSITE" id="PS00510">
    <property type="entry name" value="MALATE_SYNTHASE"/>
    <property type="match status" value="1"/>
</dbReference>
<dbReference type="GeneID" id="4840685"/>
<dbReference type="PANTHER" id="PTHR42902:SF1">
    <property type="entry name" value="MALATE SYNTHASE 1-RELATED"/>
    <property type="match status" value="1"/>
</dbReference>
<keyword evidence="16" id="KW-1185">Reference proteome</keyword>
<dbReference type="InterPro" id="IPR046363">
    <property type="entry name" value="MS_N_TIM-barrel_dom"/>
</dbReference>
<dbReference type="InterPro" id="IPR006252">
    <property type="entry name" value="Malate_synthA"/>
</dbReference>
<dbReference type="STRING" id="322104.A3LZ10"/>
<dbReference type="GO" id="GO:0004474">
    <property type="term" value="F:malate synthase activity"/>
    <property type="evidence" value="ECO:0007669"/>
    <property type="project" value="UniProtKB-EC"/>
</dbReference>
<comment type="similarity">
    <text evidence="2 10">Belongs to the malate synthase family.</text>
</comment>
<dbReference type="Proteomes" id="UP000002258">
    <property type="component" value="Chromosome 7"/>
</dbReference>
<evidence type="ECO:0000259" key="14">
    <source>
        <dbReference type="Pfam" id="PF20659"/>
    </source>
</evidence>
<evidence type="ECO:0000313" key="15">
    <source>
        <dbReference type="EMBL" id="ABN68258.2"/>
    </source>
</evidence>
<dbReference type="eggNOG" id="KOG1261">
    <property type="taxonomic scope" value="Eukaryota"/>
</dbReference>
<dbReference type="InParanoid" id="A3LZ10"/>
<dbReference type="Pfam" id="PF20659">
    <property type="entry name" value="MS_C"/>
    <property type="match status" value="1"/>
</dbReference>
<feature type="domain" description="Malate synthase TIM barrel" evidence="12">
    <location>
        <begin position="183"/>
        <end position="424"/>
    </location>
</feature>
<evidence type="ECO:0000256" key="11">
    <source>
        <dbReference type="SAM" id="MobiDB-lite"/>
    </source>
</evidence>
<dbReference type="Pfam" id="PF20656">
    <property type="entry name" value="MS_N"/>
    <property type="match status" value="1"/>
</dbReference>
<dbReference type="InterPro" id="IPR011076">
    <property type="entry name" value="Malate_synth_sf"/>
</dbReference>
<keyword evidence="7" id="KW-0576">Peroxisome</keyword>
<dbReference type="FunFam" id="3.20.20.360:FF:000001">
    <property type="entry name" value="Malate synthase"/>
    <property type="match status" value="1"/>
</dbReference>
<evidence type="ECO:0000256" key="9">
    <source>
        <dbReference type="PIRSR" id="PIRSR001363-1"/>
    </source>
</evidence>
<evidence type="ECO:0000313" key="16">
    <source>
        <dbReference type="Proteomes" id="UP000002258"/>
    </source>
</evidence>
<dbReference type="UniPathway" id="UPA00703">
    <property type="reaction ID" value="UER00720"/>
</dbReference>
<evidence type="ECO:0000256" key="7">
    <source>
        <dbReference type="ARBA" id="ARBA00023140"/>
    </source>
</evidence>
<comment type="pathway">
    <text evidence="10">Carbohydrate metabolism; glyoxylate cycle; (S)-malate from isocitrate: step 2/2.</text>
</comment>
<dbReference type="SUPFAM" id="SSF51645">
    <property type="entry name" value="Malate synthase G"/>
    <property type="match status" value="1"/>
</dbReference>
<feature type="active site" description="Proton acceptor" evidence="9">
    <location>
        <position position="187"/>
    </location>
</feature>
<dbReference type="OMA" id="DGSWIAH"/>
<evidence type="ECO:0000256" key="1">
    <source>
        <dbReference type="ARBA" id="ARBA00004275"/>
    </source>
</evidence>
<feature type="domain" description="Malate synthase C-terminal" evidence="14">
    <location>
        <begin position="433"/>
        <end position="550"/>
    </location>
</feature>
<reference evidence="15 16" key="1">
    <citation type="journal article" date="2007" name="Nat. Biotechnol.">
        <title>Genome sequence of the lignocellulose-bioconverting and xylose-fermenting yeast Pichia stipitis.</title>
        <authorList>
            <person name="Jeffries T.W."/>
            <person name="Grigoriev I.V."/>
            <person name="Grimwood J."/>
            <person name="Laplaza J.M."/>
            <person name="Aerts A."/>
            <person name="Salamov A."/>
            <person name="Schmutz J."/>
            <person name="Lindquist E."/>
            <person name="Dehal P."/>
            <person name="Shapiro H."/>
            <person name="Jin Y.S."/>
            <person name="Passoth V."/>
            <person name="Richardson P.M."/>
        </authorList>
    </citation>
    <scope>NUCLEOTIDE SEQUENCE [LARGE SCALE GENOMIC DNA]</scope>
    <source>
        <strain evidence="16">ATCC 58785 / CBS 6054 / NBRC 10063 / NRRL Y-11545</strain>
    </source>
</reference>
<sequence>MTIQAQPLFSSLAGVQVLAPVSKTPEYEPSTTTQADILTKSALSFVVLLHRSFNSTRKQLLENRQLVQEQLDQGIPLSFLQDETMTKVRNDPTWQGAFPAPGLTDRRTEITGPPERKMIVNALNTPVKTYMSDFEDSSAPTWANVITGQVNLYDAVRHQIDFVSKDNGKAYRVNQSQQFSTPTLLVRPRGWHMVDKHILVDGEPVSASILDFGLYFFHNAHELINQGRGPYFYLPKMEHHLEAKLWNDVFNVAQDSLAVSRGTIRATVLIETLPAAYQMEEIIFQLRNHSAGLNCGRWDYIFSTIKRLRNDPSKILPDRDQVTMTVPFMKAYCERLINICHRRQVHAMGGMAAQIPIKNDPEANKVAISKVKNDKLREATMNYDGTWVAHPALAPIANDVFNEHMPTPNQIHIVPDEDVSEADLSNTAIAGGKITTEGIRKNLFIALSYIESWLRGVGCVPINNLMEDAATAEVSRLQLYSWVLHSVKMEDSNKTVTPDLMSSILEEEVEKLTEQFGSKGRKFKEAARYLEPEITGKSVSEFLTTLIYDSVVTVGKPIDLEALKD</sequence>
<evidence type="ECO:0000256" key="10">
    <source>
        <dbReference type="RuleBase" id="RU000555"/>
    </source>
</evidence>
<dbReference type="InterPro" id="IPR048356">
    <property type="entry name" value="MS_N"/>
</dbReference>
<dbReference type="RefSeq" id="XP_001386287.2">
    <property type="nucleotide sequence ID" value="XM_001386250.1"/>
</dbReference>
<comment type="catalytic activity">
    <reaction evidence="8 10">
        <text>glyoxylate + acetyl-CoA + H2O = (S)-malate + CoA + H(+)</text>
        <dbReference type="Rhea" id="RHEA:18181"/>
        <dbReference type="ChEBI" id="CHEBI:15377"/>
        <dbReference type="ChEBI" id="CHEBI:15378"/>
        <dbReference type="ChEBI" id="CHEBI:15589"/>
        <dbReference type="ChEBI" id="CHEBI:36655"/>
        <dbReference type="ChEBI" id="CHEBI:57287"/>
        <dbReference type="ChEBI" id="CHEBI:57288"/>
        <dbReference type="EC" id="2.3.3.9"/>
    </reaction>
</comment>
<dbReference type="InterPro" id="IPR044856">
    <property type="entry name" value="Malate_synth_C_sf"/>
</dbReference>
<feature type="region of interest" description="Disordered" evidence="11">
    <location>
        <begin position="91"/>
        <end position="110"/>
    </location>
</feature>
<dbReference type="InterPro" id="IPR048355">
    <property type="entry name" value="MS_C"/>
</dbReference>